<keyword evidence="1" id="KW-1133">Transmembrane helix</keyword>
<keyword evidence="3" id="KW-1185">Reference proteome</keyword>
<dbReference type="KEGG" id="izh:FEM41_12600"/>
<dbReference type="Proteomes" id="UP000302163">
    <property type="component" value="Chromosome"/>
</dbReference>
<dbReference type="RefSeq" id="WP_138096304.1">
    <property type="nucleotide sequence ID" value="NZ_CP040428.1"/>
</dbReference>
<evidence type="ECO:0000256" key="1">
    <source>
        <dbReference type="SAM" id="Phobius"/>
    </source>
</evidence>
<keyword evidence="1" id="KW-0812">Transmembrane</keyword>
<sequence>MMKPGVQSVPWLWLVGGLFFWCYQAFQLGEERASGPSPVRIFSALLIWSVLHALPVLIWLAIRYSVRRVAWRRQQKALPEKWL</sequence>
<name>A0A4P8YI84_9ENTR</name>
<gene>
    <name evidence="2" type="ORF">FEM41_12600</name>
</gene>
<evidence type="ECO:0000313" key="3">
    <source>
        <dbReference type="Proteomes" id="UP000302163"/>
    </source>
</evidence>
<reference evidence="2 3" key="1">
    <citation type="submission" date="2019-05" db="EMBL/GenBank/DDBJ databases">
        <title>Complete genome sequence of Izhakiella calystegiae KSNA2, an endophyte isolated from beach morning glory (Calystegia soldanella).</title>
        <authorList>
            <person name="Jiang L."/>
            <person name="Jeong J.C."/>
            <person name="Kim C.Y."/>
            <person name="Kim D.H."/>
            <person name="Kim S.W."/>
            <person name="Lee j."/>
        </authorList>
    </citation>
    <scope>NUCLEOTIDE SEQUENCE [LARGE SCALE GENOMIC DNA]</scope>
    <source>
        <strain evidence="2 3">KSNA2</strain>
    </source>
</reference>
<keyword evidence="1" id="KW-0472">Membrane</keyword>
<dbReference type="EMBL" id="CP040428">
    <property type="protein sequence ID" value="QCT20429.1"/>
    <property type="molecule type" value="Genomic_DNA"/>
</dbReference>
<protein>
    <submittedName>
        <fullName evidence="2">Uncharacterized protein</fullName>
    </submittedName>
</protein>
<feature type="transmembrane region" description="Helical" evidence="1">
    <location>
        <begin position="12"/>
        <end position="29"/>
    </location>
</feature>
<dbReference type="AlphaFoldDB" id="A0A4P8YI84"/>
<feature type="transmembrane region" description="Helical" evidence="1">
    <location>
        <begin position="41"/>
        <end position="62"/>
    </location>
</feature>
<accession>A0A4P8YI84</accession>
<organism evidence="2 3">
    <name type="scientific">Jejubacter calystegiae</name>
    <dbReference type="NCBI Taxonomy" id="2579935"/>
    <lineage>
        <taxon>Bacteria</taxon>
        <taxon>Pseudomonadati</taxon>
        <taxon>Pseudomonadota</taxon>
        <taxon>Gammaproteobacteria</taxon>
        <taxon>Enterobacterales</taxon>
        <taxon>Enterobacteriaceae</taxon>
        <taxon>Jejubacter</taxon>
    </lineage>
</organism>
<proteinExistence type="predicted"/>
<evidence type="ECO:0000313" key="2">
    <source>
        <dbReference type="EMBL" id="QCT20429.1"/>
    </source>
</evidence>